<dbReference type="Proteomes" id="UP000249633">
    <property type="component" value="Unassembled WGS sequence"/>
</dbReference>
<comment type="caution">
    <text evidence="2">The sequence shown here is derived from an EMBL/GenBank/DDBJ whole genome shotgun (WGS) entry which is preliminary data.</text>
</comment>
<feature type="transmembrane region" description="Helical" evidence="1">
    <location>
        <begin position="12"/>
        <end position="33"/>
    </location>
</feature>
<proteinExistence type="predicted"/>
<evidence type="ECO:0000313" key="2">
    <source>
        <dbReference type="EMBL" id="PZP30373.1"/>
    </source>
</evidence>
<reference evidence="2 3" key="1">
    <citation type="submission" date="2017-08" db="EMBL/GenBank/DDBJ databases">
        <title>Infants hospitalized years apart are colonized by the same room-sourced microbial strains.</title>
        <authorList>
            <person name="Brooks B."/>
            <person name="Olm M.R."/>
            <person name="Firek B.A."/>
            <person name="Baker R."/>
            <person name="Thomas B.C."/>
            <person name="Morowitz M.J."/>
            <person name="Banfield J.F."/>
        </authorList>
    </citation>
    <scope>NUCLEOTIDE SEQUENCE [LARGE SCALE GENOMIC DNA]</scope>
    <source>
        <strain evidence="2">S2_012_000_R2_81</strain>
    </source>
</reference>
<organism evidence="2 3">
    <name type="scientific">Roseateles depolymerans</name>
    <dbReference type="NCBI Taxonomy" id="76731"/>
    <lineage>
        <taxon>Bacteria</taxon>
        <taxon>Pseudomonadati</taxon>
        <taxon>Pseudomonadota</taxon>
        <taxon>Betaproteobacteria</taxon>
        <taxon>Burkholderiales</taxon>
        <taxon>Sphaerotilaceae</taxon>
        <taxon>Roseateles</taxon>
    </lineage>
</organism>
<keyword evidence="1" id="KW-1133">Transmembrane helix</keyword>
<accession>A0A2W5DIG0</accession>
<dbReference type="AlphaFoldDB" id="A0A2W5DIG0"/>
<gene>
    <name evidence="2" type="ORF">DI603_14695</name>
</gene>
<evidence type="ECO:0008006" key="4">
    <source>
        <dbReference type="Google" id="ProtNLM"/>
    </source>
</evidence>
<keyword evidence="1" id="KW-0812">Transmembrane</keyword>
<sequence>MVTYRVSAGQRGAATLIVVMALFLVMALLAAYANRGLLFEQRIAGGYFRASLSQEVSEAGIEWALAQLNGTAVDAVCRPAATGGTRFVDRYLQINAQTRQMTPASLAVLADCRRDAANQGWSCRCPAAGGWTAPAAAAGSGINASFGVLMAAGPRPGTITVNSRGCTDSVVANCYGSAVSNSVSQLAHTTDSAMLAFVSAVRTPPAAALIASGLVDSQGAGLGLHNSDPRSAGALLISGGARSGLLDARMDSIPGTEPNQAMRSEDPKTASADLLWTFLGSSKAAYKRHPALRTVACDGDCGPALAAAYAAGKRIVWIDGPLSLTSSQTLGSPTDPMVIVADGAVSLDGPMQINGLLVALGRLDWSNSSGMPSRIAGAVVVQGDVATQGAVDIVYQASIADLLRNRVGGFVRVPGGWIDWGVAL</sequence>
<name>A0A2W5DIG0_9BURK</name>
<evidence type="ECO:0000256" key="1">
    <source>
        <dbReference type="SAM" id="Phobius"/>
    </source>
</evidence>
<evidence type="ECO:0000313" key="3">
    <source>
        <dbReference type="Proteomes" id="UP000249633"/>
    </source>
</evidence>
<dbReference type="EMBL" id="QFOD01000014">
    <property type="protein sequence ID" value="PZP30373.1"/>
    <property type="molecule type" value="Genomic_DNA"/>
</dbReference>
<protein>
    <recommendedName>
        <fullName evidence="4">Type 4 fimbrial biogenesis protein PilX N-terminal domain-containing protein</fullName>
    </recommendedName>
</protein>
<keyword evidence="1" id="KW-0472">Membrane</keyword>